<keyword evidence="2" id="KW-1185">Reference proteome</keyword>
<evidence type="ECO:0000313" key="1">
    <source>
        <dbReference type="EMBL" id="RNL94562.1"/>
    </source>
</evidence>
<protein>
    <submittedName>
        <fullName evidence="1">Uncharacterized protein</fullName>
    </submittedName>
</protein>
<sequence length="142" mass="15826">MGVGERMIDAEVLWTAGRREGALLSVLVAVDAAACAEQPGSSHGAAFRSFLAARHTWNISVEHRGQLVTVDQLMWKWLRCELAHEASLPFDVQFYAPADDPGGLVVRAGGAPSYCILLSAGWYWWLRRLIEDWLQNRPPIPR</sequence>
<dbReference type="Proteomes" id="UP000280698">
    <property type="component" value="Unassembled WGS sequence"/>
</dbReference>
<accession>A0ABX9WCG2</accession>
<organism evidence="1 2">
    <name type="scientific">Micromonospora solifontis</name>
    <dbReference type="NCBI Taxonomy" id="2487138"/>
    <lineage>
        <taxon>Bacteria</taxon>
        <taxon>Bacillati</taxon>
        <taxon>Actinomycetota</taxon>
        <taxon>Actinomycetes</taxon>
        <taxon>Micromonosporales</taxon>
        <taxon>Micromonosporaceae</taxon>
        <taxon>Micromonospora</taxon>
    </lineage>
</organism>
<reference evidence="1 2" key="1">
    <citation type="submission" date="2018-11" db="EMBL/GenBank/DDBJ databases">
        <title>Micromonospora sp. PPF5-17, a new actinomycetes isolated from a hot spring soil.</title>
        <authorList>
            <person name="Thawai C."/>
        </authorList>
    </citation>
    <scope>NUCLEOTIDE SEQUENCE [LARGE SCALE GENOMIC DNA]</scope>
    <source>
        <strain evidence="1 2">PPF5-17</strain>
    </source>
</reference>
<gene>
    <name evidence="1" type="ORF">EFE23_20925</name>
</gene>
<evidence type="ECO:0000313" key="2">
    <source>
        <dbReference type="Proteomes" id="UP000280698"/>
    </source>
</evidence>
<dbReference type="EMBL" id="RJLN01000070">
    <property type="protein sequence ID" value="RNL94562.1"/>
    <property type="molecule type" value="Genomic_DNA"/>
</dbReference>
<dbReference type="RefSeq" id="WP_123242642.1">
    <property type="nucleotide sequence ID" value="NZ_JAAHBY010000070.1"/>
</dbReference>
<comment type="caution">
    <text evidence="1">The sequence shown here is derived from an EMBL/GenBank/DDBJ whole genome shotgun (WGS) entry which is preliminary data.</text>
</comment>
<proteinExistence type="predicted"/>
<name>A0ABX9WCG2_9ACTN</name>